<dbReference type="Gene3D" id="3.30.70.920">
    <property type="match status" value="1"/>
</dbReference>
<dbReference type="AlphaFoldDB" id="A0A0W1S2H2"/>
<comment type="caution">
    <text evidence="2">The sequence shown here is derived from an EMBL/GenBank/DDBJ whole genome shotgun (WGS) entry which is preliminary data.</text>
</comment>
<gene>
    <name evidence="2" type="ORF">AUR66_02195</name>
</gene>
<organism evidence="2 3">
    <name type="scientific">Haloferax profundi</name>
    <dbReference type="NCBI Taxonomy" id="1544718"/>
    <lineage>
        <taxon>Archaea</taxon>
        <taxon>Methanobacteriati</taxon>
        <taxon>Methanobacteriota</taxon>
        <taxon>Stenosarchaea group</taxon>
        <taxon>Halobacteria</taxon>
        <taxon>Halobacteriales</taxon>
        <taxon>Haloferacaceae</taxon>
        <taxon>Haloferax</taxon>
    </lineage>
</organism>
<dbReference type="EMBL" id="LOPV01000440">
    <property type="protein sequence ID" value="KTG19452.1"/>
    <property type="molecule type" value="Genomic_DNA"/>
</dbReference>
<proteinExistence type="predicted"/>
<feature type="domain" description="Transcription regulator AsnC/Lrp ligand binding" evidence="1">
    <location>
        <begin position="7"/>
        <end position="75"/>
    </location>
</feature>
<accession>A0A0W1S2H2</accession>
<dbReference type="OrthoDB" id="8136at2157"/>
<dbReference type="RefSeq" id="WP_058573059.1">
    <property type="nucleotide sequence ID" value="NZ_LOPV01000440.1"/>
</dbReference>
<evidence type="ECO:0000313" key="2">
    <source>
        <dbReference type="EMBL" id="KTG19452.1"/>
    </source>
</evidence>
<sequence>MVEAYITIQTGAGTTRDVVEQVRTLDSVRRASIVAGEFDIVAEVEAESERELLTLITEEIQDIEGVGRTSTCIVLG</sequence>
<keyword evidence="3" id="KW-1185">Reference proteome</keyword>
<name>A0A0W1S2H2_9EURY</name>
<reference evidence="2 3" key="1">
    <citation type="submission" date="2015-12" db="EMBL/GenBank/DDBJ databases">
        <title>Haloferax profundi sp. nov. isolated from the Discovery deep brine-seawater interface in the Red Sea.</title>
        <authorList>
            <person name="Zhang G."/>
            <person name="Stingl U."/>
            <person name="Rashid M."/>
        </authorList>
    </citation>
    <scope>NUCLEOTIDE SEQUENCE [LARGE SCALE GENOMIC DNA]</scope>
    <source>
        <strain evidence="2 3">SB29</strain>
    </source>
</reference>
<dbReference type="SUPFAM" id="SSF54909">
    <property type="entry name" value="Dimeric alpha+beta barrel"/>
    <property type="match status" value="1"/>
</dbReference>
<dbReference type="InterPro" id="IPR011008">
    <property type="entry name" value="Dimeric_a/b-barrel"/>
</dbReference>
<dbReference type="InterPro" id="IPR019887">
    <property type="entry name" value="Tscrpt_reg_AsnC/Lrp_C"/>
</dbReference>
<evidence type="ECO:0000259" key="1">
    <source>
        <dbReference type="Pfam" id="PF01037"/>
    </source>
</evidence>
<protein>
    <submittedName>
        <fullName evidence="2">AsnC family transcriptional regulator</fullName>
    </submittedName>
</protein>
<dbReference type="Pfam" id="PF01037">
    <property type="entry name" value="AsnC_trans_reg"/>
    <property type="match status" value="1"/>
</dbReference>
<evidence type="ECO:0000313" key="3">
    <source>
        <dbReference type="Proteomes" id="UP000053157"/>
    </source>
</evidence>
<dbReference type="Proteomes" id="UP000053157">
    <property type="component" value="Unassembled WGS sequence"/>
</dbReference>